<reference evidence="1" key="2">
    <citation type="journal article" date="2015" name="Data Brief">
        <title>Shoot transcriptome of the giant reed, Arundo donax.</title>
        <authorList>
            <person name="Barrero R.A."/>
            <person name="Guerrero F.D."/>
            <person name="Moolhuijzen P."/>
            <person name="Goolsby J.A."/>
            <person name="Tidwell J."/>
            <person name="Bellgard S.E."/>
            <person name="Bellgard M.I."/>
        </authorList>
    </citation>
    <scope>NUCLEOTIDE SEQUENCE</scope>
    <source>
        <tissue evidence="1">Shoot tissue taken approximately 20 cm above the soil surface</tissue>
    </source>
</reference>
<dbReference type="EMBL" id="GBRH01269708">
    <property type="protein sequence ID" value="JAD28187.1"/>
    <property type="molecule type" value="Transcribed_RNA"/>
</dbReference>
<organism evidence="1">
    <name type="scientific">Arundo donax</name>
    <name type="common">Giant reed</name>
    <name type="synonym">Donax arundinaceus</name>
    <dbReference type="NCBI Taxonomy" id="35708"/>
    <lineage>
        <taxon>Eukaryota</taxon>
        <taxon>Viridiplantae</taxon>
        <taxon>Streptophyta</taxon>
        <taxon>Embryophyta</taxon>
        <taxon>Tracheophyta</taxon>
        <taxon>Spermatophyta</taxon>
        <taxon>Magnoliopsida</taxon>
        <taxon>Liliopsida</taxon>
        <taxon>Poales</taxon>
        <taxon>Poaceae</taxon>
        <taxon>PACMAD clade</taxon>
        <taxon>Arundinoideae</taxon>
        <taxon>Arundineae</taxon>
        <taxon>Arundo</taxon>
    </lineage>
</organism>
<protein>
    <submittedName>
        <fullName evidence="1">Uncharacterized protein</fullName>
    </submittedName>
</protein>
<sequence>MVAQMSPDRHHLPH</sequence>
<reference evidence="1" key="1">
    <citation type="submission" date="2014-09" db="EMBL/GenBank/DDBJ databases">
        <authorList>
            <person name="Magalhaes I.L.F."/>
            <person name="Oliveira U."/>
            <person name="Santos F.R."/>
            <person name="Vidigal T.H.D.A."/>
            <person name="Brescovit A.D."/>
            <person name="Santos A.J."/>
        </authorList>
    </citation>
    <scope>NUCLEOTIDE SEQUENCE</scope>
    <source>
        <tissue evidence="1">Shoot tissue taken approximately 20 cm above the soil surface</tissue>
    </source>
</reference>
<accession>A0A0A8Z007</accession>
<proteinExistence type="predicted"/>
<evidence type="ECO:0000313" key="1">
    <source>
        <dbReference type="EMBL" id="JAD28187.1"/>
    </source>
</evidence>
<name>A0A0A8Z007_ARUDO</name>